<dbReference type="EMBL" id="WWCP01000011">
    <property type="protein sequence ID" value="MYM82536.1"/>
    <property type="molecule type" value="Genomic_DNA"/>
</dbReference>
<dbReference type="Proteomes" id="UP000449678">
    <property type="component" value="Unassembled WGS sequence"/>
</dbReference>
<evidence type="ECO:0000256" key="1">
    <source>
        <dbReference type="SAM" id="SignalP"/>
    </source>
</evidence>
<evidence type="ECO:0000313" key="4">
    <source>
        <dbReference type="Proteomes" id="UP000449678"/>
    </source>
</evidence>
<comment type="caution">
    <text evidence="3">The sequence shown here is derived from an EMBL/GenBank/DDBJ whole genome shotgun (WGS) entry which is preliminary data.</text>
</comment>
<dbReference type="Proteomes" id="UP000474565">
    <property type="component" value="Unassembled WGS sequence"/>
</dbReference>
<dbReference type="PROSITE" id="PS51257">
    <property type="entry name" value="PROKAR_LIPOPROTEIN"/>
    <property type="match status" value="1"/>
</dbReference>
<proteinExistence type="predicted"/>
<organism evidence="3 5">
    <name type="scientific">Duganella lactea</name>
    <dbReference type="NCBI Taxonomy" id="2692173"/>
    <lineage>
        <taxon>Bacteria</taxon>
        <taxon>Pseudomonadati</taxon>
        <taxon>Pseudomonadota</taxon>
        <taxon>Betaproteobacteria</taxon>
        <taxon>Burkholderiales</taxon>
        <taxon>Oxalobacteraceae</taxon>
        <taxon>Telluria group</taxon>
        <taxon>Duganella</taxon>
    </lineage>
</organism>
<reference evidence="4 5" key="1">
    <citation type="submission" date="2019-12" db="EMBL/GenBank/DDBJ databases">
        <title>Novel species isolated from a subtropical stream in China.</title>
        <authorList>
            <person name="Lu H."/>
        </authorList>
    </citation>
    <scope>NUCLEOTIDE SEQUENCE [LARGE SCALE GENOMIC DNA]</scope>
    <source>
        <strain evidence="3 5">FT50W</strain>
        <strain evidence="2 4">FT94W</strain>
    </source>
</reference>
<sequence length="208" mass="20804">MKSSFLRAGLALLCGVILSACGGNNGSLALSGTVTYNGTSTSSVVLANQSNGDKLTVSIGTGSTSFVFGKLLATDEQFNVVVESSPPGATCTTTEASGTASYYTVYRVAITCTANPYTLGGTVKGLNSKGLVLANGSDTIGVLPAATAGADVNFAFSLKVGNGSPYGVTVLSQPDKQTCAVSPNLNPGTMPSADQLGLVVNCTNNPSN</sequence>
<evidence type="ECO:0008006" key="6">
    <source>
        <dbReference type="Google" id="ProtNLM"/>
    </source>
</evidence>
<evidence type="ECO:0000313" key="5">
    <source>
        <dbReference type="Proteomes" id="UP000474565"/>
    </source>
</evidence>
<feature type="chain" id="PRO_5026861487" description="Lipoprotein" evidence="1">
    <location>
        <begin position="23"/>
        <end position="208"/>
    </location>
</feature>
<dbReference type="EMBL" id="WWCO01000003">
    <property type="protein sequence ID" value="MYM33681.1"/>
    <property type="molecule type" value="Genomic_DNA"/>
</dbReference>
<dbReference type="AlphaFoldDB" id="A0A6L8ML78"/>
<evidence type="ECO:0000313" key="3">
    <source>
        <dbReference type="EMBL" id="MYM82536.1"/>
    </source>
</evidence>
<name>A0A6L8ML78_9BURK</name>
<dbReference type="RefSeq" id="WP_160989089.1">
    <property type="nucleotide sequence ID" value="NZ_WWCO01000003.1"/>
</dbReference>
<gene>
    <name evidence="2" type="ORF">GTP38_04930</name>
    <name evidence="3" type="ORF">GTP44_11295</name>
</gene>
<protein>
    <recommendedName>
        <fullName evidence="6">Lipoprotein</fullName>
    </recommendedName>
</protein>
<accession>A0A6L8ML78</accession>
<keyword evidence="1" id="KW-0732">Signal</keyword>
<keyword evidence="4" id="KW-1185">Reference proteome</keyword>
<feature type="signal peptide" evidence="1">
    <location>
        <begin position="1"/>
        <end position="22"/>
    </location>
</feature>
<evidence type="ECO:0000313" key="2">
    <source>
        <dbReference type="EMBL" id="MYM33681.1"/>
    </source>
</evidence>